<dbReference type="Pfam" id="PF00825">
    <property type="entry name" value="Ribonuclease_P"/>
    <property type="match status" value="1"/>
</dbReference>
<organism evidence="8 9">
    <name type="scientific">Segatella oulorum</name>
    <dbReference type="NCBI Taxonomy" id="28136"/>
    <lineage>
        <taxon>Bacteria</taxon>
        <taxon>Pseudomonadati</taxon>
        <taxon>Bacteroidota</taxon>
        <taxon>Bacteroidia</taxon>
        <taxon>Bacteroidales</taxon>
        <taxon>Prevotellaceae</taxon>
        <taxon>Segatella</taxon>
    </lineage>
</organism>
<comment type="function">
    <text evidence="1 7">RNaseP catalyzes the removal of the 5'-leader sequence from pre-tRNA to produce the mature 5'-terminus. It can also cleave other RNA substrates such as 4.5S RNA. The protein component plays an auxiliary but essential role in vivo by binding to the 5'-leader sequence and broadening the substrate specificity of the ribozyme.</text>
</comment>
<evidence type="ECO:0000256" key="1">
    <source>
        <dbReference type="ARBA" id="ARBA00002663"/>
    </source>
</evidence>
<dbReference type="InterPro" id="IPR020568">
    <property type="entry name" value="Ribosomal_Su5_D2-typ_SF"/>
</dbReference>
<dbReference type="GO" id="GO:0001682">
    <property type="term" value="P:tRNA 5'-leader removal"/>
    <property type="evidence" value="ECO:0007669"/>
    <property type="project" value="UniProtKB-UniRule"/>
</dbReference>
<dbReference type="GO" id="GO:0004526">
    <property type="term" value="F:ribonuclease P activity"/>
    <property type="evidence" value="ECO:0007669"/>
    <property type="project" value="UniProtKB-UniRule"/>
</dbReference>
<sequence>MVEKPSNSFPKQERICSKKLMDRLFNGRESHAMSAYPIRVIYRFETQEGGDDEIPKAQVLMSVPKKCFKRAVKRNRVKRQMREAYRCNRHLLTAQVPDNKSILMAFVWLDAALYPTKEVAEKVKNLLQRISEKL</sequence>
<keyword evidence="6 7" id="KW-0694">RNA-binding</keyword>
<dbReference type="EMBL" id="FUXK01000004">
    <property type="protein sequence ID" value="SJZ56991.1"/>
    <property type="molecule type" value="Genomic_DNA"/>
</dbReference>
<evidence type="ECO:0000256" key="7">
    <source>
        <dbReference type="HAMAP-Rule" id="MF_00227"/>
    </source>
</evidence>
<keyword evidence="5 7" id="KW-0378">Hydrolase</keyword>
<evidence type="ECO:0000313" key="9">
    <source>
        <dbReference type="Proteomes" id="UP000190065"/>
    </source>
</evidence>
<comment type="subunit">
    <text evidence="7">Consists of a catalytic RNA component (M1 or rnpB) and a protein subunit.</text>
</comment>
<gene>
    <name evidence="7" type="primary">rnpA</name>
    <name evidence="8" type="ORF">SAMN02745202_00495</name>
</gene>
<dbReference type="Proteomes" id="UP000190065">
    <property type="component" value="Unassembled WGS sequence"/>
</dbReference>
<keyword evidence="2 7" id="KW-0819">tRNA processing</keyword>
<keyword evidence="4 7" id="KW-0255">Endonuclease</keyword>
<dbReference type="Gene3D" id="3.30.230.10">
    <property type="match status" value="1"/>
</dbReference>
<keyword evidence="3 7" id="KW-0540">Nuclease</keyword>
<evidence type="ECO:0000256" key="6">
    <source>
        <dbReference type="ARBA" id="ARBA00022884"/>
    </source>
</evidence>
<dbReference type="PANTHER" id="PTHR33992">
    <property type="entry name" value="RIBONUCLEASE P PROTEIN COMPONENT"/>
    <property type="match status" value="1"/>
</dbReference>
<dbReference type="SUPFAM" id="SSF54211">
    <property type="entry name" value="Ribosomal protein S5 domain 2-like"/>
    <property type="match status" value="1"/>
</dbReference>
<accession>A0A1T4LQR6</accession>
<dbReference type="AlphaFoldDB" id="A0A1T4LQR6"/>
<dbReference type="GO" id="GO:0000049">
    <property type="term" value="F:tRNA binding"/>
    <property type="evidence" value="ECO:0007669"/>
    <property type="project" value="UniProtKB-UniRule"/>
</dbReference>
<protein>
    <recommendedName>
        <fullName evidence="7">Ribonuclease P protein component</fullName>
        <shortName evidence="7">RNase P protein</shortName>
        <shortName evidence="7">RNaseP protein</shortName>
        <ecNumber evidence="7">3.1.26.5</ecNumber>
    </recommendedName>
    <alternativeName>
        <fullName evidence="7">Protein C5</fullName>
    </alternativeName>
</protein>
<evidence type="ECO:0000256" key="3">
    <source>
        <dbReference type="ARBA" id="ARBA00022722"/>
    </source>
</evidence>
<dbReference type="InterPro" id="IPR014721">
    <property type="entry name" value="Ribsml_uS5_D2-typ_fold_subgr"/>
</dbReference>
<evidence type="ECO:0000256" key="5">
    <source>
        <dbReference type="ARBA" id="ARBA00022801"/>
    </source>
</evidence>
<dbReference type="PROSITE" id="PS00648">
    <property type="entry name" value="RIBONUCLEASE_P"/>
    <property type="match status" value="1"/>
</dbReference>
<dbReference type="STRING" id="28136.SAMN02745202_00495"/>
<dbReference type="eggNOG" id="COG0594">
    <property type="taxonomic scope" value="Bacteria"/>
</dbReference>
<evidence type="ECO:0000256" key="2">
    <source>
        <dbReference type="ARBA" id="ARBA00022694"/>
    </source>
</evidence>
<name>A0A1T4LQR6_9BACT</name>
<dbReference type="InterPro" id="IPR000100">
    <property type="entry name" value="RNase_P"/>
</dbReference>
<comment type="similarity">
    <text evidence="7">Belongs to the RnpA family.</text>
</comment>
<dbReference type="GO" id="GO:0042781">
    <property type="term" value="F:3'-tRNA processing endoribonuclease activity"/>
    <property type="evidence" value="ECO:0007669"/>
    <property type="project" value="TreeGrafter"/>
</dbReference>
<dbReference type="GO" id="GO:0030677">
    <property type="term" value="C:ribonuclease P complex"/>
    <property type="evidence" value="ECO:0007669"/>
    <property type="project" value="TreeGrafter"/>
</dbReference>
<evidence type="ECO:0000256" key="4">
    <source>
        <dbReference type="ARBA" id="ARBA00022759"/>
    </source>
</evidence>
<dbReference type="RefSeq" id="WP_025069925.1">
    <property type="nucleotide sequence ID" value="NZ_FUXK01000004.1"/>
</dbReference>
<dbReference type="EC" id="3.1.26.5" evidence="7"/>
<dbReference type="HAMAP" id="MF_00227">
    <property type="entry name" value="RNase_P"/>
    <property type="match status" value="1"/>
</dbReference>
<proteinExistence type="inferred from homology"/>
<reference evidence="8 9" key="1">
    <citation type="submission" date="2017-02" db="EMBL/GenBank/DDBJ databases">
        <authorList>
            <person name="Peterson S.W."/>
        </authorList>
    </citation>
    <scope>NUCLEOTIDE SEQUENCE [LARGE SCALE GENOMIC DNA]</scope>
    <source>
        <strain evidence="8 9">ATCC 43324</strain>
    </source>
</reference>
<evidence type="ECO:0000313" key="8">
    <source>
        <dbReference type="EMBL" id="SJZ56991.1"/>
    </source>
</evidence>
<dbReference type="InterPro" id="IPR020539">
    <property type="entry name" value="RNase_P_CS"/>
</dbReference>
<comment type="catalytic activity">
    <reaction evidence="7">
        <text>Endonucleolytic cleavage of RNA, removing 5'-extranucleotides from tRNA precursor.</text>
        <dbReference type="EC" id="3.1.26.5"/>
    </reaction>
</comment>
<dbReference type="PANTHER" id="PTHR33992:SF1">
    <property type="entry name" value="RIBONUCLEASE P PROTEIN COMPONENT"/>
    <property type="match status" value="1"/>
</dbReference>